<evidence type="ECO:0000313" key="3">
    <source>
        <dbReference type="Proteomes" id="UP000297861"/>
    </source>
</evidence>
<sequence>MISVCIATYNGAKYIKEQLESILKQLSAEDEIIISDDSSSDETLKIIDDLRDVRIKVYPNNKFSSPIFNFENALKKVNGDYVFLSDQDDIWLPNKVEKMMKELLHSDLCFSNAMIVDENLAEVELLYNKTNNLGFINNILKNKFIGATIAFKASLLETALPFPKYIPMHDQWLGLLAELTGKTFYLSEPLILYRRHTQNASSTGSHSNYSIQSKIAFRVNIIRALLSRLILSR</sequence>
<dbReference type="Proteomes" id="UP000297861">
    <property type="component" value="Unassembled WGS sequence"/>
</dbReference>
<evidence type="ECO:0000259" key="1">
    <source>
        <dbReference type="Pfam" id="PF00535"/>
    </source>
</evidence>
<dbReference type="InterPro" id="IPR029044">
    <property type="entry name" value="Nucleotide-diphossugar_trans"/>
</dbReference>
<dbReference type="SUPFAM" id="SSF53448">
    <property type="entry name" value="Nucleotide-diphospho-sugar transferases"/>
    <property type="match status" value="1"/>
</dbReference>
<dbReference type="OrthoDB" id="9802649at2"/>
<comment type="caution">
    <text evidence="2">The sequence shown here is derived from an EMBL/GenBank/DDBJ whole genome shotgun (WGS) entry which is preliminary data.</text>
</comment>
<dbReference type="Pfam" id="PF00535">
    <property type="entry name" value="Glycos_transf_2"/>
    <property type="match status" value="1"/>
</dbReference>
<dbReference type="RefSeq" id="WP_134437317.1">
    <property type="nucleotide sequence ID" value="NZ_SOML01000013.1"/>
</dbReference>
<proteinExistence type="predicted"/>
<dbReference type="EMBL" id="SOML01000013">
    <property type="protein sequence ID" value="TFD93175.1"/>
    <property type="molecule type" value="Genomic_DNA"/>
</dbReference>
<evidence type="ECO:0000313" key="2">
    <source>
        <dbReference type="EMBL" id="TFD93175.1"/>
    </source>
</evidence>
<keyword evidence="3" id="KW-1185">Reference proteome</keyword>
<name>A0A4Y8KY89_9BACT</name>
<dbReference type="PANTHER" id="PTHR22916">
    <property type="entry name" value="GLYCOSYLTRANSFERASE"/>
    <property type="match status" value="1"/>
</dbReference>
<dbReference type="Gene3D" id="3.90.550.10">
    <property type="entry name" value="Spore Coat Polysaccharide Biosynthesis Protein SpsA, Chain A"/>
    <property type="match status" value="1"/>
</dbReference>
<keyword evidence="2" id="KW-0808">Transferase</keyword>
<gene>
    <name evidence="2" type="ORF">E2605_16975</name>
</gene>
<dbReference type="PANTHER" id="PTHR22916:SF3">
    <property type="entry name" value="UDP-GLCNAC:BETAGAL BETA-1,3-N-ACETYLGLUCOSAMINYLTRANSFERASE-LIKE PROTEIN 1"/>
    <property type="match status" value="1"/>
</dbReference>
<dbReference type="GO" id="GO:0016758">
    <property type="term" value="F:hexosyltransferase activity"/>
    <property type="evidence" value="ECO:0007669"/>
    <property type="project" value="UniProtKB-ARBA"/>
</dbReference>
<dbReference type="InterPro" id="IPR001173">
    <property type="entry name" value="Glyco_trans_2-like"/>
</dbReference>
<accession>A0A4Y8KY89</accession>
<protein>
    <submittedName>
        <fullName evidence="2">Glycosyltransferase</fullName>
    </submittedName>
</protein>
<dbReference type="AlphaFoldDB" id="A0A4Y8KY89"/>
<organism evidence="2 3">
    <name type="scientific">Dysgonomonas capnocytophagoides</name>
    <dbReference type="NCBI Taxonomy" id="45254"/>
    <lineage>
        <taxon>Bacteria</taxon>
        <taxon>Pseudomonadati</taxon>
        <taxon>Bacteroidota</taxon>
        <taxon>Bacteroidia</taxon>
        <taxon>Bacteroidales</taxon>
        <taxon>Dysgonomonadaceae</taxon>
        <taxon>Dysgonomonas</taxon>
    </lineage>
</organism>
<reference evidence="2 3" key="1">
    <citation type="submission" date="2019-03" db="EMBL/GenBank/DDBJ databases">
        <title>San Antonio Military Medical Center submission to MRSN (WRAIR), pending publication.</title>
        <authorList>
            <person name="Blyth D.M."/>
            <person name="Mccarthy S.L."/>
            <person name="Schall S.E."/>
            <person name="Stam J.A."/>
            <person name="Ong A.C."/>
            <person name="Mcgann P.T."/>
        </authorList>
    </citation>
    <scope>NUCLEOTIDE SEQUENCE [LARGE SCALE GENOMIC DNA]</scope>
    <source>
        <strain evidence="2 3">MRSN571793</strain>
    </source>
</reference>
<feature type="domain" description="Glycosyltransferase 2-like" evidence="1">
    <location>
        <begin position="3"/>
        <end position="124"/>
    </location>
</feature>